<sequence length="587" mass="67379">MARLEIEDQIITPFSELYLCPHCDNLDMGIFCSSCGKTLKIEFPNIENELIRRYMKFGFIRLEEWIDQHLSVAGNYHLNILNIDKGTVLVKEHPPNNGLSLELIILFYKDRTDQNYLRNIYNNFILKANEFILRNNRLKRKQRSGKSQFYIEKLDIRAFLIKEPLTDERDTDKYFLKRVIPTKTASGAGEIIKFLFAPNLIKSTFNLRVTLDISVISLASAKLNANSTKPFDIVRHQAEIIAKQTLTQTITRGPSPNRSLAIIISIVEGFRDYFKILIQYIKNPYYFAELVSTAKIITPSKVIGLYFIGLTCSITIPWIISGGYLTPSNLSIFSNLPPFLSDVAELGLELLRISIICLILHGVIRLFGRKGSFTSLFLCYLFYESFMQLLERPARYLTGPLLLNWLNNNFHAQYTIQSIAFSFLSLIAAYFLFPILFSVYKASKAVTSIAFLFVLAFFGFWAGFFNEFTQASNRKMYGNEINYHGLQLFYKDGVTLEDATKLEEFLISSAFANGSTQSVQILKHDSTYIFRYVIDESKMTTEVRTIIPAFASSISENVFNGAQVKIQTCNNKFETIAEFLMDKRNYR</sequence>
<dbReference type="AlphaFoldDB" id="A0A1I0PFV6"/>
<organism evidence="2 3">
    <name type="scientific">Chitinophaga arvensicola</name>
    <dbReference type="NCBI Taxonomy" id="29529"/>
    <lineage>
        <taxon>Bacteria</taxon>
        <taxon>Pseudomonadati</taxon>
        <taxon>Bacteroidota</taxon>
        <taxon>Chitinophagia</taxon>
        <taxon>Chitinophagales</taxon>
        <taxon>Chitinophagaceae</taxon>
        <taxon>Chitinophaga</taxon>
    </lineage>
</organism>
<feature type="transmembrane region" description="Helical" evidence="1">
    <location>
        <begin position="303"/>
        <end position="326"/>
    </location>
</feature>
<keyword evidence="1" id="KW-1133">Transmembrane helix</keyword>
<feature type="transmembrane region" description="Helical" evidence="1">
    <location>
        <begin position="346"/>
        <end position="364"/>
    </location>
</feature>
<keyword evidence="1" id="KW-0472">Membrane</keyword>
<dbReference type="Proteomes" id="UP000199310">
    <property type="component" value="Unassembled WGS sequence"/>
</dbReference>
<accession>A0A1I0PFV6</accession>
<gene>
    <name evidence="2" type="ORF">SAMN04488122_0754</name>
</gene>
<keyword evidence="1" id="KW-0812">Transmembrane</keyword>
<dbReference type="EMBL" id="FOJG01000001">
    <property type="protein sequence ID" value="SEW13087.1"/>
    <property type="molecule type" value="Genomic_DNA"/>
</dbReference>
<keyword evidence="3" id="KW-1185">Reference proteome</keyword>
<evidence type="ECO:0000313" key="3">
    <source>
        <dbReference type="Proteomes" id="UP000199310"/>
    </source>
</evidence>
<feature type="transmembrane region" description="Helical" evidence="1">
    <location>
        <begin position="445"/>
        <end position="465"/>
    </location>
</feature>
<proteinExistence type="predicted"/>
<feature type="transmembrane region" description="Helical" evidence="1">
    <location>
        <begin position="410"/>
        <end position="433"/>
    </location>
</feature>
<evidence type="ECO:0000256" key="1">
    <source>
        <dbReference type="SAM" id="Phobius"/>
    </source>
</evidence>
<evidence type="ECO:0000313" key="2">
    <source>
        <dbReference type="EMBL" id="SEW13087.1"/>
    </source>
</evidence>
<dbReference type="RefSeq" id="WP_089890766.1">
    <property type="nucleotide sequence ID" value="NZ_FOJG01000001.1"/>
</dbReference>
<name>A0A1I0PFV6_9BACT</name>
<reference evidence="3" key="1">
    <citation type="submission" date="2016-10" db="EMBL/GenBank/DDBJ databases">
        <authorList>
            <person name="Varghese N."/>
            <person name="Submissions S."/>
        </authorList>
    </citation>
    <scope>NUCLEOTIDE SEQUENCE [LARGE SCALE GENOMIC DNA]</scope>
    <source>
        <strain evidence="3">DSM 3695</strain>
    </source>
</reference>
<protein>
    <submittedName>
        <fullName evidence="2">Uncharacterized protein</fullName>
    </submittedName>
</protein>